<comment type="similarity">
    <text evidence="1">Belongs to the ABC transporter superfamily.</text>
</comment>
<dbReference type="PANTHER" id="PTHR42794">
    <property type="entry name" value="HEMIN IMPORT ATP-BINDING PROTEIN HMUV"/>
    <property type="match status" value="1"/>
</dbReference>
<dbReference type="PANTHER" id="PTHR42794:SF1">
    <property type="entry name" value="HEMIN IMPORT ATP-BINDING PROTEIN HMUV"/>
    <property type="match status" value="1"/>
</dbReference>
<keyword evidence="9" id="KW-1185">Reference proteome</keyword>
<dbReference type="SMART" id="SM00382">
    <property type="entry name" value="AAA"/>
    <property type="match status" value="1"/>
</dbReference>
<keyword evidence="2" id="KW-0813">Transport</keyword>
<keyword evidence="3" id="KW-0547">Nucleotide-binding</keyword>
<evidence type="ECO:0000256" key="2">
    <source>
        <dbReference type="ARBA" id="ARBA00022448"/>
    </source>
</evidence>
<evidence type="ECO:0000313" key="9">
    <source>
        <dbReference type="Proteomes" id="UP000727907"/>
    </source>
</evidence>
<comment type="caution">
    <text evidence="8">The sequence shown here is derived from an EMBL/GenBank/DDBJ whole genome shotgun (WGS) entry which is preliminary data.</text>
</comment>
<dbReference type="EMBL" id="JAHOPB010000001">
    <property type="protein sequence ID" value="MBU8872689.1"/>
    <property type="molecule type" value="Genomic_DNA"/>
</dbReference>
<evidence type="ECO:0000256" key="3">
    <source>
        <dbReference type="ARBA" id="ARBA00022741"/>
    </source>
</evidence>
<evidence type="ECO:0000259" key="7">
    <source>
        <dbReference type="PROSITE" id="PS50893"/>
    </source>
</evidence>
<feature type="domain" description="ABC transporter" evidence="7">
    <location>
        <begin position="4"/>
        <end position="243"/>
    </location>
</feature>
<name>A0ABS6IFT4_9HYPH</name>
<evidence type="ECO:0000256" key="5">
    <source>
        <dbReference type="ARBA" id="ARBA00022967"/>
    </source>
</evidence>
<dbReference type="PROSITE" id="PS50893">
    <property type="entry name" value="ABC_TRANSPORTER_2"/>
    <property type="match status" value="1"/>
</dbReference>
<evidence type="ECO:0000256" key="6">
    <source>
        <dbReference type="ARBA" id="ARBA00037066"/>
    </source>
</evidence>
<dbReference type="PROSITE" id="PS00211">
    <property type="entry name" value="ABC_TRANSPORTER_1"/>
    <property type="match status" value="1"/>
</dbReference>
<dbReference type="Proteomes" id="UP000727907">
    <property type="component" value="Unassembled WGS sequence"/>
</dbReference>
<keyword evidence="4 8" id="KW-0067">ATP-binding</keyword>
<dbReference type="InterPro" id="IPR003439">
    <property type="entry name" value="ABC_transporter-like_ATP-bd"/>
</dbReference>
<dbReference type="GO" id="GO:0005524">
    <property type="term" value="F:ATP binding"/>
    <property type="evidence" value="ECO:0007669"/>
    <property type="project" value="UniProtKB-KW"/>
</dbReference>
<evidence type="ECO:0000313" key="8">
    <source>
        <dbReference type="EMBL" id="MBU8872689.1"/>
    </source>
</evidence>
<accession>A0ABS6IFT4</accession>
<keyword evidence="5" id="KW-1278">Translocase</keyword>
<evidence type="ECO:0000256" key="4">
    <source>
        <dbReference type="ARBA" id="ARBA00022840"/>
    </source>
</evidence>
<dbReference type="InterPro" id="IPR017871">
    <property type="entry name" value="ABC_transporter-like_CS"/>
</dbReference>
<reference evidence="8 9" key="1">
    <citation type="submission" date="2021-06" db="EMBL/GenBank/DDBJ databases">
        <authorList>
            <person name="Lee D.H."/>
        </authorList>
    </citation>
    <scope>NUCLEOTIDE SEQUENCE [LARGE SCALE GENOMIC DNA]</scope>
    <source>
        <strain evidence="8 9">MMS21-HV4-11</strain>
    </source>
</reference>
<dbReference type="InterPro" id="IPR003593">
    <property type="entry name" value="AAA+_ATPase"/>
</dbReference>
<organism evidence="8 9">
    <name type="scientific">Reyranella humidisoli</name>
    <dbReference type="NCBI Taxonomy" id="2849149"/>
    <lineage>
        <taxon>Bacteria</taxon>
        <taxon>Pseudomonadati</taxon>
        <taxon>Pseudomonadota</taxon>
        <taxon>Alphaproteobacteria</taxon>
        <taxon>Hyphomicrobiales</taxon>
        <taxon>Reyranellaceae</taxon>
        <taxon>Reyranella</taxon>
    </lineage>
</organism>
<sequence>MKMLQAIGIEVRVRTKTLLRDVSLEVEPGEFVAIIGPNGAGKSTLLNALAGDRPLTSGEILLDGRPFGQWSKPELARRRAVLPQHSAVAFDFTGLQIAMLGLLAFRGTLSERQMQALAEQALAETEALAFADRPYTVLSGGERQRIQLARVLAQCDADPSATPFLLLDEPITGLDLSHQHAALASARRRADRGLGVLAVLHDLNMAARYADRVGIVEDGRVTNLGPTRETLDPARLSAVFATPIVRIETGSEAAFLSPG</sequence>
<gene>
    <name evidence="8" type="ORF">KQ910_02895</name>
</gene>
<dbReference type="Pfam" id="PF00005">
    <property type="entry name" value="ABC_tran"/>
    <property type="match status" value="1"/>
</dbReference>
<protein>
    <submittedName>
        <fullName evidence="8">Heme ABC transporter ATP-binding protein</fullName>
    </submittedName>
</protein>
<dbReference type="CDD" id="cd03214">
    <property type="entry name" value="ABC_Iron-Siderophores_B12_Hemin"/>
    <property type="match status" value="1"/>
</dbReference>
<dbReference type="NCBIfam" id="NF010068">
    <property type="entry name" value="PRK13548.1"/>
    <property type="match status" value="1"/>
</dbReference>
<comment type="function">
    <text evidence="6">Part of the ABC transporter complex HmuTUV involved in hemin import. Responsible for energy coupling to the transport system.</text>
</comment>
<evidence type="ECO:0000256" key="1">
    <source>
        <dbReference type="ARBA" id="ARBA00005417"/>
    </source>
</evidence>
<proteinExistence type="inferred from homology"/>